<keyword evidence="4" id="KW-0053">Apoptosis</keyword>
<evidence type="ECO:0000256" key="7">
    <source>
        <dbReference type="ARBA" id="ARBA00022989"/>
    </source>
</evidence>
<dbReference type="PROSITE" id="PS50017">
    <property type="entry name" value="DEATH_DOMAIN"/>
    <property type="match status" value="1"/>
</dbReference>
<feature type="disulfide bond" evidence="11">
    <location>
        <begin position="134"/>
        <end position="149"/>
    </location>
</feature>
<dbReference type="InterPro" id="IPR041448">
    <property type="entry name" value="TNFR16_TM"/>
</dbReference>
<dbReference type="SMART" id="SM00208">
    <property type="entry name" value="TNFR"/>
    <property type="match status" value="4"/>
</dbReference>
<evidence type="ECO:0000259" key="15">
    <source>
        <dbReference type="PROSITE" id="PS50050"/>
    </source>
</evidence>
<comment type="caution">
    <text evidence="16">The sequence shown here is derived from an EMBL/GenBank/DDBJ whole genome shotgun (WGS) entry which is preliminary data.</text>
</comment>
<evidence type="ECO:0000256" key="4">
    <source>
        <dbReference type="ARBA" id="ARBA00022703"/>
    </source>
</evidence>
<sequence>MPPYLLQVAVLAAKDDCPSKQYTRSGECCKQCQPGEGVLEKCGINQTKCTACLDSESFSEIYSHTEACQPCTKCGHLLRMMAPCTESADAICVCDYGYFKDRLSGQCMPCTVCPLGQGVYTECTEDRDTTCEQCPEGTYSDQDSSMDPCLPCAQCDEDDEMMLEPCTSTSDAICREVSPRMTFSTMTDPLFMDSTTGKVTVPTNTVGFSNGVGRAMTPTNIVTTTNPSSSQINATIMDKNLIPIYCSILAAVVVGLVAYIVFKRWNSCKQNKQAANNRTVNQTPSPEGEKLHSDSGISVDSQSLQEQQQTQGQLQAVKASSCPYANLPTHKQKELENLLKGSAEDDTDWCNLASLLGYQEGHIDTFRQGEHPVQELLSDWGNKDSATVDALCTALRKINREDIAECLSAEPTATSAV</sequence>
<dbReference type="InterPro" id="IPR052302">
    <property type="entry name" value="Neurotrophin_rcpt-DD"/>
</dbReference>
<feature type="disulfide bond" evidence="11">
    <location>
        <begin position="113"/>
        <end position="131"/>
    </location>
</feature>
<comment type="subcellular location">
    <subcellularLocation>
        <location evidence="1">Cell membrane</location>
        <topology evidence="1">Single-pass membrane protein</topology>
    </subcellularLocation>
</comment>
<dbReference type="SMART" id="SM00005">
    <property type="entry name" value="DEATH"/>
    <property type="match status" value="1"/>
</dbReference>
<evidence type="ECO:0000256" key="11">
    <source>
        <dbReference type="PROSITE-ProRule" id="PRU00206"/>
    </source>
</evidence>
<proteinExistence type="predicted"/>
<feature type="compositionally biased region" description="Polar residues" evidence="12">
    <location>
        <begin position="273"/>
        <end position="285"/>
    </location>
</feature>
<evidence type="ECO:0000256" key="1">
    <source>
        <dbReference type="ARBA" id="ARBA00004162"/>
    </source>
</evidence>
<feature type="region of interest" description="Disordered" evidence="12">
    <location>
        <begin position="273"/>
        <end position="312"/>
    </location>
</feature>
<keyword evidence="6" id="KW-0677">Repeat</keyword>
<dbReference type="AlphaFoldDB" id="A0A8X7X3E1"/>
<dbReference type="SUPFAM" id="SSF47986">
    <property type="entry name" value="DEATH domain"/>
    <property type="match status" value="1"/>
</dbReference>
<keyword evidence="2" id="KW-1003">Cell membrane</keyword>
<evidence type="ECO:0000256" key="2">
    <source>
        <dbReference type="ARBA" id="ARBA00022475"/>
    </source>
</evidence>
<evidence type="ECO:0000256" key="13">
    <source>
        <dbReference type="SAM" id="Phobius"/>
    </source>
</evidence>
<evidence type="ECO:0000256" key="5">
    <source>
        <dbReference type="ARBA" id="ARBA00022729"/>
    </source>
</evidence>
<feature type="disulfide bond" evidence="11">
    <location>
        <begin position="71"/>
        <end position="84"/>
    </location>
</feature>
<name>A0A8X7X3E1_POLSE</name>
<dbReference type="EMBL" id="JAATIS010004753">
    <property type="protein sequence ID" value="KAG2460626.1"/>
    <property type="molecule type" value="Genomic_DNA"/>
</dbReference>
<keyword evidence="5" id="KW-0732">Signal</keyword>
<evidence type="ECO:0000256" key="6">
    <source>
        <dbReference type="ARBA" id="ARBA00022737"/>
    </source>
</evidence>
<dbReference type="InterPro" id="IPR011029">
    <property type="entry name" value="DEATH-like_dom_sf"/>
</dbReference>
<gene>
    <name evidence="16" type="primary">Ngfr_1</name>
    <name evidence="16" type="ORF">GTO96_0010711</name>
</gene>
<reference evidence="16 17" key="1">
    <citation type="journal article" date="2021" name="Cell">
        <title>Tracing the genetic footprints of vertebrate landing in non-teleost ray-finned fishes.</title>
        <authorList>
            <person name="Bi X."/>
            <person name="Wang K."/>
            <person name="Yang L."/>
            <person name="Pan H."/>
            <person name="Jiang H."/>
            <person name="Wei Q."/>
            <person name="Fang M."/>
            <person name="Yu H."/>
            <person name="Zhu C."/>
            <person name="Cai Y."/>
            <person name="He Y."/>
            <person name="Gan X."/>
            <person name="Zeng H."/>
            <person name="Yu D."/>
            <person name="Zhu Y."/>
            <person name="Jiang H."/>
            <person name="Qiu Q."/>
            <person name="Yang H."/>
            <person name="Zhang Y.E."/>
            <person name="Wang W."/>
            <person name="Zhu M."/>
            <person name="He S."/>
            <person name="Zhang G."/>
        </authorList>
    </citation>
    <scope>NUCLEOTIDE SEQUENCE [LARGE SCALE GENOMIC DNA]</scope>
    <source>
        <strain evidence="16">Bchr_013</strain>
    </source>
</reference>
<evidence type="ECO:0000259" key="14">
    <source>
        <dbReference type="PROSITE" id="PS50017"/>
    </source>
</evidence>
<dbReference type="CDD" id="cd08311">
    <property type="entry name" value="Death_p75NR"/>
    <property type="match status" value="1"/>
</dbReference>
<feature type="domain" description="TNFR-Cys" evidence="15">
    <location>
        <begin position="51"/>
        <end position="92"/>
    </location>
</feature>
<dbReference type="Pfam" id="PF00531">
    <property type="entry name" value="Death"/>
    <property type="match status" value="1"/>
</dbReference>
<feature type="domain" description="TNFR-Cys" evidence="15">
    <location>
        <begin position="93"/>
        <end position="131"/>
    </location>
</feature>
<dbReference type="GO" id="GO:0006915">
    <property type="term" value="P:apoptotic process"/>
    <property type="evidence" value="ECO:0007669"/>
    <property type="project" value="UniProtKB-KW"/>
</dbReference>
<evidence type="ECO:0000256" key="10">
    <source>
        <dbReference type="ARBA" id="ARBA00023180"/>
    </source>
</evidence>
<dbReference type="InterPro" id="IPR001368">
    <property type="entry name" value="TNFR/NGFR_Cys_rich_reg"/>
</dbReference>
<evidence type="ECO:0000313" key="17">
    <source>
        <dbReference type="Proteomes" id="UP000886611"/>
    </source>
</evidence>
<dbReference type="GO" id="GO:0005886">
    <property type="term" value="C:plasma membrane"/>
    <property type="evidence" value="ECO:0007669"/>
    <property type="project" value="UniProtKB-SubCell"/>
</dbReference>
<dbReference type="CDD" id="cd13416">
    <property type="entry name" value="TNFRSF16"/>
    <property type="match status" value="1"/>
</dbReference>
<evidence type="ECO:0000256" key="3">
    <source>
        <dbReference type="ARBA" id="ARBA00022692"/>
    </source>
</evidence>
<keyword evidence="10" id="KW-0325">Glycoprotein</keyword>
<dbReference type="PANTHER" id="PTHR46605">
    <property type="entry name" value="TUMOR NECROSIS FACTOR RECEPTOR"/>
    <property type="match status" value="1"/>
</dbReference>
<feature type="domain" description="Death" evidence="14">
    <location>
        <begin position="348"/>
        <end position="411"/>
    </location>
</feature>
<evidence type="ECO:0000256" key="9">
    <source>
        <dbReference type="ARBA" id="ARBA00023157"/>
    </source>
</evidence>
<evidence type="ECO:0000313" key="16">
    <source>
        <dbReference type="EMBL" id="KAG2460626.1"/>
    </source>
</evidence>
<dbReference type="InterPro" id="IPR022325">
    <property type="entry name" value="TNFR_16"/>
</dbReference>
<feature type="repeat" description="TNFR-Cys" evidence="11">
    <location>
        <begin position="51"/>
        <end position="92"/>
    </location>
</feature>
<dbReference type="GO" id="GO:0048406">
    <property type="term" value="F:nerve growth factor binding"/>
    <property type="evidence" value="ECO:0007669"/>
    <property type="project" value="TreeGrafter"/>
</dbReference>
<dbReference type="PRINTS" id="PR01966">
    <property type="entry name" value="TNFACTORR16"/>
</dbReference>
<evidence type="ECO:0000256" key="12">
    <source>
        <dbReference type="SAM" id="MobiDB-lite"/>
    </source>
</evidence>
<dbReference type="Pfam" id="PF00020">
    <property type="entry name" value="TNFR_c6"/>
    <property type="match status" value="3"/>
</dbReference>
<dbReference type="GO" id="GO:0015026">
    <property type="term" value="F:coreceptor activity"/>
    <property type="evidence" value="ECO:0007669"/>
    <property type="project" value="TreeGrafter"/>
</dbReference>
<keyword evidence="9 11" id="KW-1015">Disulfide bond</keyword>
<keyword evidence="8 13" id="KW-0472">Membrane</keyword>
<organism evidence="16 17">
    <name type="scientific">Polypterus senegalus</name>
    <name type="common">Senegal bichir</name>
    <dbReference type="NCBI Taxonomy" id="55291"/>
    <lineage>
        <taxon>Eukaryota</taxon>
        <taxon>Metazoa</taxon>
        <taxon>Chordata</taxon>
        <taxon>Craniata</taxon>
        <taxon>Vertebrata</taxon>
        <taxon>Euteleostomi</taxon>
        <taxon>Actinopterygii</taxon>
        <taxon>Polypteriformes</taxon>
        <taxon>Polypteridae</taxon>
        <taxon>Polypterus</taxon>
    </lineage>
</organism>
<dbReference type="FunFam" id="2.10.50.10:FF:000012">
    <property type="entry name" value="tumor necrosis factor receptor superfamily member 16"/>
    <property type="match status" value="1"/>
</dbReference>
<feature type="compositionally biased region" description="Low complexity" evidence="12">
    <location>
        <begin position="301"/>
        <end position="312"/>
    </location>
</feature>
<dbReference type="GO" id="GO:0009986">
    <property type="term" value="C:cell surface"/>
    <property type="evidence" value="ECO:0007669"/>
    <property type="project" value="TreeGrafter"/>
</dbReference>
<feature type="transmembrane region" description="Helical" evidence="13">
    <location>
        <begin position="242"/>
        <end position="262"/>
    </location>
</feature>
<dbReference type="Pfam" id="PF18422">
    <property type="entry name" value="TNFR_16_TM"/>
    <property type="match status" value="1"/>
</dbReference>
<keyword evidence="3 13" id="KW-0812">Transmembrane</keyword>
<feature type="domain" description="TNFR-Cys" evidence="15">
    <location>
        <begin position="133"/>
        <end position="174"/>
    </location>
</feature>
<dbReference type="PROSITE" id="PS00652">
    <property type="entry name" value="TNFR_NGFR_1"/>
    <property type="match status" value="2"/>
</dbReference>
<protein>
    <submittedName>
        <fullName evidence="16">TNR16 factor</fullName>
    </submittedName>
</protein>
<dbReference type="SUPFAM" id="SSF57586">
    <property type="entry name" value="TNF receptor-like"/>
    <property type="match status" value="3"/>
</dbReference>
<feature type="disulfide bond" evidence="11">
    <location>
        <begin position="110"/>
        <end position="123"/>
    </location>
</feature>
<dbReference type="InterPro" id="IPR034046">
    <property type="entry name" value="TNFRSF16_N"/>
</dbReference>
<keyword evidence="17" id="KW-1185">Reference proteome</keyword>
<dbReference type="PROSITE" id="PS50050">
    <property type="entry name" value="TNFR_NGFR_2"/>
    <property type="match status" value="3"/>
</dbReference>
<feature type="non-terminal residue" evidence="16">
    <location>
        <position position="417"/>
    </location>
</feature>
<feature type="disulfide bond" evidence="11">
    <location>
        <begin position="74"/>
        <end position="92"/>
    </location>
</feature>
<dbReference type="Gene3D" id="1.10.533.10">
    <property type="entry name" value="Death Domain, Fas"/>
    <property type="match status" value="1"/>
</dbReference>
<dbReference type="Proteomes" id="UP000886611">
    <property type="component" value="Unassembled WGS sequence"/>
</dbReference>
<dbReference type="InterPro" id="IPR000488">
    <property type="entry name" value="Death_dom"/>
</dbReference>
<dbReference type="Gene3D" id="2.10.50.10">
    <property type="entry name" value="Tumor Necrosis Factor Receptor, subunit A, domain 2"/>
    <property type="match status" value="3"/>
</dbReference>
<dbReference type="PANTHER" id="PTHR46605:SF3">
    <property type="entry name" value="TUMOR NECROSIS FACTOR RECEPTOR SUPERFAMILY MEMBER 16"/>
    <property type="match status" value="1"/>
</dbReference>
<evidence type="ECO:0000256" key="8">
    <source>
        <dbReference type="ARBA" id="ARBA00023136"/>
    </source>
</evidence>
<feature type="repeat" description="TNFR-Cys" evidence="11">
    <location>
        <begin position="93"/>
        <end position="131"/>
    </location>
</feature>
<keyword evidence="7 13" id="KW-1133">Transmembrane helix</keyword>
<dbReference type="FunFam" id="2.10.50.10:FF:000013">
    <property type="entry name" value="Tumor necrosis factor receptor superfamily member 16"/>
    <property type="match status" value="1"/>
</dbReference>
<dbReference type="GO" id="GO:0007266">
    <property type="term" value="P:Rho protein signal transduction"/>
    <property type="evidence" value="ECO:0007669"/>
    <property type="project" value="TreeGrafter"/>
</dbReference>
<feature type="repeat" description="TNFR-Cys" evidence="11">
    <location>
        <begin position="133"/>
        <end position="174"/>
    </location>
</feature>
<dbReference type="Gene3D" id="6.10.250.1780">
    <property type="match status" value="1"/>
</dbReference>
<dbReference type="GO" id="GO:0005035">
    <property type="term" value="F:death receptor activity"/>
    <property type="evidence" value="ECO:0007669"/>
    <property type="project" value="TreeGrafter"/>
</dbReference>
<comment type="caution">
    <text evidence="11">Lacks conserved residue(s) required for the propagation of feature annotation.</text>
</comment>
<feature type="non-terminal residue" evidence="16">
    <location>
        <position position="1"/>
    </location>
</feature>
<accession>A0A8X7X3E1</accession>